<dbReference type="SUPFAM" id="SSF53448">
    <property type="entry name" value="Nucleotide-diphospho-sugar transferases"/>
    <property type="match status" value="1"/>
</dbReference>
<evidence type="ECO:0000313" key="2">
    <source>
        <dbReference type="Proteomes" id="UP001302274"/>
    </source>
</evidence>
<comment type="caution">
    <text evidence="1">The sequence shown here is derived from an EMBL/GenBank/DDBJ whole genome shotgun (WGS) entry which is preliminary data.</text>
</comment>
<reference evidence="1 2" key="1">
    <citation type="submission" date="2023-11" db="EMBL/GenBank/DDBJ databases">
        <title>A Novel Polar Bacteriovorax (B. antarcticus) Isolated from the Biocrust in Antarctica.</title>
        <authorList>
            <person name="Mun W."/>
            <person name="Choi S.Y."/>
            <person name="Mitchell R.J."/>
        </authorList>
    </citation>
    <scope>NUCLEOTIDE SEQUENCE [LARGE SCALE GENOMIC DNA]</scope>
    <source>
        <strain evidence="1 2">PP10</strain>
    </source>
</reference>
<dbReference type="InterPro" id="IPR029044">
    <property type="entry name" value="Nucleotide-diphossugar_trans"/>
</dbReference>
<evidence type="ECO:0008006" key="3">
    <source>
        <dbReference type="Google" id="ProtNLM"/>
    </source>
</evidence>
<evidence type="ECO:0000313" key="1">
    <source>
        <dbReference type="EMBL" id="MEA9356622.1"/>
    </source>
</evidence>
<keyword evidence="2" id="KW-1185">Reference proteome</keyword>
<organism evidence="1 2">
    <name type="scientific">Bacteriovorax antarcticus</name>
    <dbReference type="NCBI Taxonomy" id="3088717"/>
    <lineage>
        <taxon>Bacteria</taxon>
        <taxon>Pseudomonadati</taxon>
        <taxon>Bdellovibrionota</taxon>
        <taxon>Bacteriovoracia</taxon>
        <taxon>Bacteriovoracales</taxon>
        <taxon>Bacteriovoracaceae</taxon>
        <taxon>Bacteriovorax</taxon>
    </lineage>
</organism>
<dbReference type="Proteomes" id="UP001302274">
    <property type="component" value="Unassembled WGS sequence"/>
</dbReference>
<sequence length="253" mass="29325">MPSKRFALFITARLGSKRLPNKHLLDLGEIRPIEILIRRLKKLNLPIVLTTGNEEINYGFKDLCKKEGIELFFGDATNIPKRHLEAARELNYDFIFSIDGDDILTAPEGVKAILNKIENADYSNGFYHTDGYPFGVNSGGYSRIFLENALKEFTGNSLETGWGRIFPKNSFVAVSCPSKNAENWRLSLDYNEDLIVFKSIWDHFQNSLFEASTDEILEYFFKNELWKLNGHIIEKYWENFHAERNKEIKKETK</sequence>
<protein>
    <recommendedName>
        <fullName evidence="3">Spore coat polysaccharide biosynthesis protein SpsF</fullName>
    </recommendedName>
</protein>
<dbReference type="PANTHER" id="PTHR42866">
    <property type="entry name" value="3-DEOXY-MANNO-OCTULOSONATE CYTIDYLYLTRANSFERASE"/>
    <property type="match status" value="1"/>
</dbReference>
<proteinExistence type="predicted"/>
<name>A0ABU5VUL1_9BACT</name>
<dbReference type="InterPro" id="IPR003329">
    <property type="entry name" value="Cytidylyl_trans"/>
</dbReference>
<dbReference type="RefSeq" id="WP_323576430.1">
    <property type="nucleotide sequence ID" value="NZ_JAYGJQ010000002.1"/>
</dbReference>
<gene>
    <name evidence="1" type="ORF">SHI21_10420</name>
</gene>
<dbReference type="Pfam" id="PF02348">
    <property type="entry name" value="CTP_transf_3"/>
    <property type="match status" value="1"/>
</dbReference>
<dbReference type="EMBL" id="JAYGJQ010000002">
    <property type="protein sequence ID" value="MEA9356622.1"/>
    <property type="molecule type" value="Genomic_DNA"/>
</dbReference>
<accession>A0ABU5VUL1</accession>
<dbReference type="Gene3D" id="3.90.550.10">
    <property type="entry name" value="Spore Coat Polysaccharide Biosynthesis Protein SpsA, Chain A"/>
    <property type="match status" value="1"/>
</dbReference>
<dbReference type="PANTHER" id="PTHR42866:SF1">
    <property type="entry name" value="SPORE COAT POLYSACCHARIDE BIOSYNTHESIS PROTEIN SPSF"/>
    <property type="match status" value="1"/>
</dbReference>